<feature type="compositionally biased region" description="Low complexity" evidence="1">
    <location>
        <begin position="53"/>
        <end position="65"/>
    </location>
</feature>
<dbReference type="Proteomes" id="UP000681722">
    <property type="component" value="Unassembled WGS sequence"/>
</dbReference>
<accession>A0A815X7T9</accession>
<evidence type="ECO:0000313" key="3">
    <source>
        <dbReference type="EMBL" id="CAF4415244.1"/>
    </source>
</evidence>
<feature type="compositionally biased region" description="Acidic residues" evidence="1">
    <location>
        <begin position="127"/>
        <end position="151"/>
    </location>
</feature>
<name>A0A815X7T9_9BILA</name>
<feature type="region of interest" description="Disordered" evidence="1">
    <location>
        <begin position="1"/>
        <end position="80"/>
    </location>
</feature>
<dbReference type="EMBL" id="CAJNOQ010027504">
    <property type="protein sequence ID" value="CAF1554056.1"/>
    <property type="molecule type" value="Genomic_DNA"/>
</dbReference>
<sequence length="234" mass="26842">MDKQKLMKTQSSLRRPHNKSEDSHFHRKRSRSPIDRRQCGQGARWSDAPSAFSSISTYGITSSSSFRTNHQSQPRKIFKVKEEKIDSSGFKISNEDRKYYDKQVIDLTSSSREKTFIDFVDKDVVETLDDSDSEGDSENEGDDGGNDDEQQQNEREPCVTIKKEKNCEVECKYKAPAISTDTTDNSQLLSEQNQATESEQRFQDFLQNDLGLDFLAKIECNDELLATTLSRRRT</sequence>
<evidence type="ECO:0000313" key="2">
    <source>
        <dbReference type="EMBL" id="CAF1554056.1"/>
    </source>
</evidence>
<feature type="region of interest" description="Disordered" evidence="1">
    <location>
        <begin position="127"/>
        <end position="159"/>
    </location>
</feature>
<gene>
    <name evidence="2" type="ORF">GPM918_LOCUS39378</name>
    <name evidence="3" type="ORF">SRO942_LOCUS40247</name>
</gene>
<comment type="caution">
    <text evidence="2">The sequence shown here is derived from an EMBL/GenBank/DDBJ whole genome shotgun (WGS) entry which is preliminary data.</text>
</comment>
<organism evidence="2 4">
    <name type="scientific">Didymodactylos carnosus</name>
    <dbReference type="NCBI Taxonomy" id="1234261"/>
    <lineage>
        <taxon>Eukaryota</taxon>
        <taxon>Metazoa</taxon>
        <taxon>Spiralia</taxon>
        <taxon>Gnathifera</taxon>
        <taxon>Rotifera</taxon>
        <taxon>Eurotatoria</taxon>
        <taxon>Bdelloidea</taxon>
        <taxon>Philodinida</taxon>
        <taxon>Philodinidae</taxon>
        <taxon>Didymodactylos</taxon>
    </lineage>
</organism>
<dbReference type="AlphaFoldDB" id="A0A815X7T9"/>
<proteinExistence type="predicted"/>
<evidence type="ECO:0000313" key="4">
    <source>
        <dbReference type="Proteomes" id="UP000663829"/>
    </source>
</evidence>
<evidence type="ECO:0000256" key="1">
    <source>
        <dbReference type="SAM" id="MobiDB-lite"/>
    </source>
</evidence>
<keyword evidence="4" id="KW-1185">Reference proteome</keyword>
<reference evidence="2" key="1">
    <citation type="submission" date="2021-02" db="EMBL/GenBank/DDBJ databases">
        <authorList>
            <person name="Nowell W R."/>
        </authorList>
    </citation>
    <scope>NUCLEOTIDE SEQUENCE</scope>
</reference>
<dbReference type="EMBL" id="CAJOBC010093200">
    <property type="protein sequence ID" value="CAF4415244.1"/>
    <property type="molecule type" value="Genomic_DNA"/>
</dbReference>
<protein>
    <submittedName>
        <fullName evidence="2">Uncharacterized protein</fullName>
    </submittedName>
</protein>
<dbReference type="Proteomes" id="UP000663829">
    <property type="component" value="Unassembled WGS sequence"/>
</dbReference>